<sequence>MVLRRVWKCVTMWKSMHQGSLEESTGQWCSYLEEVLRTPFGGRLFVKRFNMGPPVFCVFLGPVLMNYKLAKHAARKEKHMLQNCSGNMELCSTLEVGTYQCLSILIAKSTSGSLDKNDKWNNVYA</sequence>
<keyword evidence="2" id="KW-1185">Reference proteome</keyword>
<dbReference type="Proteomes" id="UP000298652">
    <property type="component" value="Chromosome 8"/>
</dbReference>
<dbReference type="EMBL" id="CM016559">
    <property type="protein sequence ID" value="TKW01491.1"/>
    <property type="molecule type" value="Genomic_DNA"/>
</dbReference>
<dbReference type="AlphaFoldDB" id="A0A4U6TGM9"/>
<gene>
    <name evidence="1" type="ORF">SEVIR_8G184750v2</name>
</gene>
<accession>A0A4U6TGM9</accession>
<evidence type="ECO:0000313" key="2">
    <source>
        <dbReference type="Proteomes" id="UP000298652"/>
    </source>
</evidence>
<dbReference type="Gramene" id="TKW01491">
    <property type="protein sequence ID" value="TKW01491"/>
    <property type="gene ID" value="SEVIR_8G184750v2"/>
</dbReference>
<reference evidence="1" key="1">
    <citation type="submission" date="2019-03" db="EMBL/GenBank/DDBJ databases">
        <title>WGS assembly of Setaria viridis.</title>
        <authorList>
            <person name="Huang P."/>
            <person name="Jenkins J."/>
            <person name="Grimwood J."/>
            <person name="Barry K."/>
            <person name="Healey A."/>
            <person name="Mamidi S."/>
            <person name="Sreedasyam A."/>
            <person name="Shu S."/>
            <person name="Feldman M."/>
            <person name="Wu J."/>
            <person name="Yu Y."/>
            <person name="Chen C."/>
            <person name="Johnson J."/>
            <person name="Rokhsar D."/>
            <person name="Baxter I."/>
            <person name="Schmutz J."/>
            <person name="Brutnell T."/>
            <person name="Kellogg E."/>
        </authorList>
    </citation>
    <scope>NUCLEOTIDE SEQUENCE [LARGE SCALE GENOMIC DNA]</scope>
</reference>
<proteinExistence type="predicted"/>
<organism evidence="1 2">
    <name type="scientific">Setaria viridis</name>
    <name type="common">Green bristlegrass</name>
    <name type="synonym">Setaria italica subsp. viridis</name>
    <dbReference type="NCBI Taxonomy" id="4556"/>
    <lineage>
        <taxon>Eukaryota</taxon>
        <taxon>Viridiplantae</taxon>
        <taxon>Streptophyta</taxon>
        <taxon>Embryophyta</taxon>
        <taxon>Tracheophyta</taxon>
        <taxon>Spermatophyta</taxon>
        <taxon>Magnoliopsida</taxon>
        <taxon>Liliopsida</taxon>
        <taxon>Poales</taxon>
        <taxon>Poaceae</taxon>
        <taxon>PACMAD clade</taxon>
        <taxon>Panicoideae</taxon>
        <taxon>Panicodae</taxon>
        <taxon>Paniceae</taxon>
        <taxon>Cenchrinae</taxon>
        <taxon>Setaria</taxon>
    </lineage>
</organism>
<protein>
    <submittedName>
        <fullName evidence="1">Uncharacterized protein</fullName>
    </submittedName>
</protein>
<name>A0A4U6TGM9_SETVI</name>
<evidence type="ECO:0000313" key="1">
    <source>
        <dbReference type="EMBL" id="TKW01491.1"/>
    </source>
</evidence>